<dbReference type="PANTHER" id="PTHR21716:SF4">
    <property type="entry name" value="TRANSMEMBRANE PROTEIN 245"/>
    <property type="match status" value="1"/>
</dbReference>
<gene>
    <name evidence="7" type="ORF">K7G82_20645</name>
</gene>
<evidence type="ECO:0000256" key="2">
    <source>
        <dbReference type="ARBA" id="ARBA00009773"/>
    </source>
</evidence>
<feature type="transmembrane region" description="Helical" evidence="6">
    <location>
        <begin position="215"/>
        <end position="242"/>
    </location>
</feature>
<dbReference type="InterPro" id="IPR002549">
    <property type="entry name" value="AI-2E-like"/>
</dbReference>
<evidence type="ECO:0000256" key="3">
    <source>
        <dbReference type="ARBA" id="ARBA00022692"/>
    </source>
</evidence>
<evidence type="ECO:0000256" key="1">
    <source>
        <dbReference type="ARBA" id="ARBA00004141"/>
    </source>
</evidence>
<dbReference type="EMBL" id="JAINVV010000009">
    <property type="protein sequence ID" value="MBY8824725.1"/>
    <property type="molecule type" value="Genomic_DNA"/>
</dbReference>
<feature type="transmembrane region" description="Helical" evidence="6">
    <location>
        <begin position="307"/>
        <end position="339"/>
    </location>
</feature>
<protein>
    <submittedName>
        <fullName evidence="7">AI-2E family transporter</fullName>
    </submittedName>
</protein>
<keyword evidence="5 6" id="KW-0472">Membrane</keyword>
<keyword evidence="4 6" id="KW-1133">Transmembrane helix</keyword>
<dbReference type="PANTHER" id="PTHR21716">
    <property type="entry name" value="TRANSMEMBRANE PROTEIN"/>
    <property type="match status" value="1"/>
</dbReference>
<proteinExistence type="inferred from homology"/>
<comment type="caution">
    <text evidence="7">The sequence shown here is derived from an EMBL/GenBank/DDBJ whole genome shotgun (WGS) entry which is preliminary data.</text>
</comment>
<evidence type="ECO:0000256" key="5">
    <source>
        <dbReference type="ARBA" id="ARBA00023136"/>
    </source>
</evidence>
<dbReference type="Proteomes" id="UP000706039">
    <property type="component" value="Unassembled WGS sequence"/>
</dbReference>
<keyword evidence="3 6" id="KW-0812">Transmembrane</keyword>
<organism evidence="7 8">
    <name type="scientific">Sphingomonas colocasiae</name>
    <dbReference type="NCBI Taxonomy" id="1848973"/>
    <lineage>
        <taxon>Bacteria</taxon>
        <taxon>Pseudomonadati</taxon>
        <taxon>Pseudomonadota</taxon>
        <taxon>Alphaproteobacteria</taxon>
        <taxon>Sphingomonadales</taxon>
        <taxon>Sphingomonadaceae</taxon>
        <taxon>Sphingomonas</taxon>
    </lineage>
</organism>
<evidence type="ECO:0000313" key="7">
    <source>
        <dbReference type="EMBL" id="MBY8824725.1"/>
    </source>
</evidence>
<evidence type="ECO:0000256" key="6">
    <source>
        <dbReference type="SAM" id="Phobius"/>
    </source>
</evidence>
<comment type="subcellular location">
    <subcellularLocation>
        <location evidence="1">Membrane</location>
        <topology evidence="1">Multi-pass membrane protein</topology>
    </subcellularLocation>
</comment>
<dbReference type="Pfam" id="PF01594">
    <property type="entry name" value="AI-2E_transport"/>
    <property type="match status" value="1"/>
</dbReference>
<name>A0ABS7PTQ5_9SPHN</name>
<feature type="transmembrane region" description="Helical" evidence="6">
    <location>
        <begin position="262"/>
        <end position="286"/>
    </location>
</feature>
<evidence type="ECO:0000313" key="8">
    <source>
        <dbReference type="Proteomes" id="UP000706039"/>
    </source>
</evidence>
<reference evidence="7 8" key="1">
    <citation type="submission" date="2021-08" db="EMBL/GenBank/DDBJ databases">
        <authorList>
            <person name="Tuo L."/>
        </authorList>
    </citation>
    <scope>NUCLEOTIDE SEQUENCE [LARGE SCALE GENOMIC DNA]</scope>
    <source>
        <strain evidence="7 8">JCM 31229</strain>
    </source>
</reference>
<sequence>MMTKLEDRTFLALVVVISLALAWVVEPFFGAILWGLVAAILFSPLNHRFVRRFGGRRNIAALMTLLVIVAMVIVPAILLGIFLLQEISAIYVKIRTGQIDFALYFQEVQQILPGWARSMLRRLGLTNIGAVRELIAAGITSSFRSLAAQAFLIGQSAFGFLVALGVMLYLLFFLLRDGDGLVARFHAAVPLRPEQSGALADRFVAVIRATIKGSVIVAILQGTIGGIVFGLLGIQGALIWGVMMGFLSLLPAIGTGLVWVPVAIYLLATGAIWQGILLVFCGLFVIGMVDNILRPILVGRDARMPDYIVLISTLGGLEVFGFSGFVIGPVIAALFIAAWDILTESRKAENAA</sequence>
<feature type="transmembrane region" description="Helical" evidence="6">
    <location>
        <begin position="62"/>
        <end position="84"/>
    </location>
</feature>
<feature type="transmembrane region" description="Helical" evidence="6">
    <location>
        <begin position="150"/>
        <end position="175"/>
    </location>
</feature>
<evidence type="ECO:0000256" key="4">
    <source>
        <dbReference type="ARBA" id="ARBA00022989"/>
    </source>
</evidence>
<accession>A0ABS7PTQ5</accession>
<comment type="similarity">
    <text evidence="2">Belongs to the autoinducer-2 exporter (AI-2E) (TC 2.A.86) family.</text>
</comment>
<keyword evidence="8" id="KW-1185">Reference proteome</keyword>